<protein>
    <recommendedName>
        <fullName evidence="4">MarR family transcriptional regulator</fullName>
    </recommendedName>
</protein>
<accession>A0A517IAA1</accession>
<evidence type="ECO:0008006" key="4">
    <source>
        <dbReference type="Google" id="ProtNLM"/>
    </source>
</evidence>
<keyword evidence="1" id="KW-0812">Transmembrane</keyword>
<dbReference type="InterPro" id="IPR036390">
    <property type="entry name" value="WH_DNA-bd_sf"/>
</dbReference>
<dbReference type="Gene3D" id="1.10.10.10">
    <property type="entry name" value="Winged helix-like DNA-binding domain superfamily/Winged helix DNA-binding domain"/>
    <property type="match status" value="1"/>
</dbReference>
<proteinExistence type="predicted"/>
<dbReference type="RefSeq" id="WP_144617423.1">
    <property type="nucleotide sequence ID" value="NZ_CP042161.1"/>
</dbReference>
<organism evidence="2 3">
    <name type="scientific">Brevibacillus brevis</name>
    <name type="common">Bacillus brevis</name>
    <dbReference type="NCBI Taxonomy" id="1393"/>
    <lineage>
        <taxon>Bacteria</taxon>
        <taxon>Bacillati</taxon>
        <taxon>Bacillota</taxon>
        <taxon>Bacilli</taxon>
        <taxon>Bacillales</taxon>
        <taxon>Paenibacillaceae</taxon>
        <taxon>Brevibacillus</taxon>
    </lineage>
</organism>
<dbReference type="SUPFAM" id="SSF46785">
    <property type="entry name" value="Winged helix' DNA-binding domain"/>
    <property type="match status" value="1"/>
</dbReference>
<reference evidence="2 3" key="1">
    <citation type="submission" date="2019-07" db="EMBL/GenBank/DDBJ databases">
        <title>Characterization of Brevibacillus brevis HK544, as a potential biocontrol agent.</title>
        <authorList>
            <person name="Kim H."/>
        </authorList>
    </citation>
    <scope>NUCLEOTIDE SEQUENCE [LARGE SCALE GENOMIC DNA]</scope>
    <source>
        <strain evidence="2 3">HK544</strain>
    </source>
</reference>
<dbReference type="InterPro" id="IPR036388">
    <property type="entry name" value="WH-like_DNA-bd_sf"/>
</dbReference>
<name>A0A517IAA1_BREBE</name>
<dbReference type="Proteomes" id="UP000317713">
    <property type="component" value="Chromosome"/>
</dbReference>
<gene>
    <name evidence="2" type="ORF">FPS98_18345</name>
</gene>
<dbReference type="EMBL" id="CP042161">
    <property type="protein sequence ID" value="QDS35816.1"/>
    <property type="molecule type" value="Genomic_DNA"/>
</dbReference>
<dbReference type="AlphaFoldDB" id="A0A517IAA1"/>
<sequence>MRVRILFAYNTNVLIFVGVVTLALSDIERKVLRIIGNFYAMKPKPPSIDVICVKTGRDREGVMTVLETLTREEYIEWRREEPDKMEVITSWERKER</sequence>
<evidence type="ECO:0000256" key="1">
    <source>
        <dbReference type="SAM" id="Phobius"/>
    </source>
</evidence>
<feature type="transmembrane region" description="Helical" evidence="1">
    <location>
        <begin position="6"/>
        <end position="24"/>
    </location>
</feature>
<keyword evidence="1" id="KW-1133">Transmembrane helix</keyword>
<evidence type="ECO:0000313" key="3">
    <source>
        <dbReference type="Proteomes" id="UP000317713"/>
    </source>
</evidence>
<evidence type="ECO:0000313" key="2">
    <source>
        <dbReference type="EMBL" id="QDS35816.1"/>
    </source>
</evidence>
<keyword evidence="1" id="KW-0472">Membrane</keyword>